<dbReference type="EMBL" id="JAPOHD010000029">
    <property type="protein sequence ID" value="MCY1721802.1"/>
    <property type="molecule type" value="Genomic_DNA"/>
</dbReference>
<gene>
    <name evidence="7" type="ORF">OU798_15720</name>
</gene>
<dbReference type="PANTHER" id="PTHR43133:SF46">
    <property type="entry name" value="RNA POLYMERASE SIGMA-70 FACTOR ECF SUBFAMILY"/>
    <property type="match status" value="1"/>
</dbReference>
<dbReference type="PANTHER" id="PTHR43133">
    <property type="entry name" value="RNA POLYMERASE ECF-TYPE SIGMA FACTO"/>
    <property type="match status" value="1"/>
</dbReference>
<dbReference type="Proteomes" id="UP001145087">
    <property type="component" value="Unassembled WGS sequence"/>
</dbReference>
<evidence type="ECO:0000259" key="5">
    <source>
        <dbReference type="Pfam" id="PF04542"/>
    </source>
</evidence>
<keyword evidence="8" id="KW-1185">Reference proteome</keyword>
<dbReference type="GO" id="GO:0006352">
    <property type="term" value="P:DNA-templated transcription initiation"/>
    <property type="evidence" value="ECO:0007669"/>
    <property type="project" value="InterPro"/>
</dbReference>
<dbReference type="InterPro" id="IPR014284">
    <property type="entry name" value="RNA_pol_sigma-70_dom"/>
</dbReference>
<dbReference type="InterPro" id="IPR007627">
    <property type="entry name" value="RNA_pol_sigma70_r2"/>
</dbReference>
<evidence type="ECO:0000313" key="8">
    <source>
        <dbReference type="Proteomes" id="UP001145087"/>
    </source>
</evidence>
<dbReference type="RefSeq" id="WP_343334131.1">
    <property type="nucleotide sequence ID" value="NZ_JAPOHD010000029.1"/>
</dbReference>
<evidence type="ECO:0000256" key="3">
    <source>
        <dbReference type="ARBA" id="ARBA00023082"/>
    </source>
</evidence>
<dbReference type="SUPFAM" id="SSF88659">
    <property type="entry name" value="Sigma3 and sigma4 domains of RNA polymerase sigma factors"/>
    <property type="match status" value="1"/>
</dbReference>
<dbReference type="Gene3D" id="1.10.1740.10">
    <property type="match status" value="1"/>
</dbReference>
<dbReference type="InterPro" id="IPR014327">
    <property type="entry name" value="RNA_pol_sigma70_bacteroid"/>
</dbReference>
<accession>A0A9X3F8S2</accession>
<dbReference type="Pfam" id="PF04542">
    <property type="entry name" value="Sigma70_r2"/>
    <property type="match status" value="1"/>
</dbReference>
<keyword evidence="2" id="KW-0805">Transcription regulation</keyword>
<keyword evidence="4" id="KW-0804">Transcription</keyword>
<feature type="domain" description="RNA polymerase sigma-70 region 2" evidence="5">
    <location>
        <begin position="23"/>
        <end position="90"/>
    </location>
</feature>
<organism evidence="7 8">
    <name type="scientific">Draconibacterium aestuarii</name>
    <dbReference type="NCBI Taxonomy" id="2998507"/>
    <lineage>
        <taxon>Bacteria</taxon>
        <taxon>Pseudomonadati</taxon>
        <taxon>Bacteroidota</taxon>
        <taxon>Bacteroidia</taxon>
        <taxon>Marinilabiliales</taxon>
        <taxon>Prolixibacteraceae</taxon>
        <taxon>Draconibacterium</taxon>
    </lineage>
</organism>
<dbReference type="GO" id="GO:0003677">
    <property type="term" value="F:DNA binding"/>
    <property type="evidence" value="ECO:0007669"/>
    <property type="project" value="InterPro"/>
</dbReference>
<dbReference type="Gene3D" id="1.10.10.10">
    <property type="entry name" value="Winged helix-like DNA-binding domain superfamily/Winged helix DNA-binding domain"/>
    <property type="match status" value="1"/>
</dbReference>
<feature type="domain" description="RNA polymerase sigma factor 70 region 4 type 2" evidence="6">
    <location>
        <begin position="127"/>
        <end position="176"/>
    </location>
</feature>
<evidence type="ECO:0000256" key="4">
    <source>
        <dbReference type="ARBA" id="ARBA00023163"/>
    </source>
</evidence>
<dbReference type="AlphaFoldDB" id="A0A9X3F8S2"/>
<dbReference type="CDD" id="cd06171">
    <property type="entry name" value="Sigma70_r4"/>
    <property type="match status" value="1"/>
</dbReference>
<dbReference type="InterPro" id="IPR036388">
    <property type="entry name" value="WH-like_DNA-bd_sf"/>
</dbReference>
<dbReference type="InterPro" id="IPR039425">
    <property type="entry name" value="RNA_pol_sigma-70-like"/>
</dbReference>
<dbReference type="NCBIfam" id="TIGR02937">
    <property type="entry name" value="sigma70-ECF"/>
    <property type="match status" value="1"/>
</dbReference>
<dbReference type="Pfam" id="PF08281">
    <property type="entry name" value="Sigma70_r4_2"/>
    <property type="match status" value="1"/>
</dbReference>
<dbReference type="NCBIfam" id="TIGR02985">
    <property type="entry name" value="Sig70_bacteroi1"/>
    <property type="match status" value="1"/>
</dbReference>
<dbReference type="InterPro" id="IPR013249">
    <property type="entry name" value="RNA_pol_sigma70_r4_t2"/>
</dbReference>
<reference evidence="7" key="1">
    <citation type="submission" date="2022-11" db="EMBL/GenBank/DDBJ databases">
        <title>Marilongibacter aestuarii gen. nov., sp. nov., isolated from tidal flat sediment.</title>
        <authorList>
            <person name="Jiayan W."/>
        </authorList>
    </citation>
    <scope>NUCLEOTIDE SEQUENCE</scope>
    <source>
        <strain evidence="7">Z1-6</strain>
    </source>
</reference>
<keyword evidence="3" id="KW-0731">Sigma factor</keyword>
<evidence type="ECO:0000313" key="7">
    <source>
        <dbReference type="EMBL" id="MCY1721802.1"/>
    </source>
</evidence>
<evidence type="ECO:0000259" key="6">
    <source>
        <dbReference type="Pfam" id="PF08281"/>
    </source>
</evidence>
<name>A0A9X3F8S2_9BACT</name>
<comment type="similarity">
    <text evidence="1">Belongs to the sigma-70 factor family. ECF subfamily.</text>
</comment>
<dbReference type="GO" id="GO:0016987">
    <property type="term" value="F:sigma factor activity"/>
    <property type="evidence" value="ECO:0007669"/>
    <property type="project" value="UniProtKB-KW"/>
</dbReference>
<evidence type="ECO:0000256" key="1">
    <source>
        <dbReference type="ARBA" id="ARBA00010641"/>
    </source>
</evidence>
<dbReference type="InterPro" id="IPR013325">
    <property type="entry name" value="RNA_pol_sigma_r2"/>
</dbReference>
<proteinExistence type="inferred from homology"/>
<sequence length="197" mass="23067">MKSEELNIVAGLQNGNEETYILMFREYYVALCAYSRKYVGRKDVAEEIVSEVFFKIWENRATLKITSSVKAYLFQAVCNNSLYYLRQLKKEESIEDYFSDTSFENIGFVTSPDDEKEASILLDDMSNRIEEVVNQLPKQQQIAFRLKRFEGKKNKEVAEEMGISIKTVEMHLSKAMFTLRNQLKDYLPTFLLFILLK</sequence>
<evidence type="ECO:0000256" key="2">
    <source>
        <dbReference type="ARBA" id="ARBA00023015"/>
    </source>
</evidence>
<comment type="caution">
    <text evidence="7">The sequence shown here is derived from an EMBL/GenBank/DDBJ whole genome shotgun (WGS) entry which is preliminary data.</text>
</comment>
<protein>
    <submittedName>
        <fullName evidence="7">RNA polymerase sigma-70 factor</fullName>
    </submittedName>
</protein>
<dbReference type="InterPro" id="IPR013324">
    <property type="entry name" value="RNA_pol_sigma_r3/r4-like"/>
</dbReference>
<dbReference type="SUPFAM" id="SSF88946">
    <property type="entry name" value="Sigma2 domain of RNA polymerase sigma factors"/>
    <property type="match status" value="1"/>
</dbReference>